<keyword evidence="3" id="KW-1185">Reference proteome</keyword>
<protein>
    <submittedName>
        <fullName evidence="2">Unnamed protein product</fullName>
    </submittedName>
</protein>
<dbReference type="AlphaFoldDB" id="A0A9W6WSM4"/>
<name>A0A9W6WSM4_9STRA</name>
<proteinExistence type="predicted"/>
<accession>A0A9W6WSM4</accession>
<organism evidence="2 3">
    <name type="scientific">Phytophthora lilii</name>
    <dbReference type="NCBI Taxonomy" id="2077276"/>
    <lineage>
        <taxon>Eukaryota</taxon>
        <taxon>Sar</taxon>
        <taxon>Stramenopiles</taxon>
        <taxon>Oomycota</taxon>
        <taxon>Peronosporomycetes</taxon>
        <taxon>Peronosporales</taxon>
        <taxon>Peronosporaceae</taxon>
        <taxon>Phytophthora</taxon>
    </lineage>
</organism>
<evidence type="ECO:0000256" key="1">
    <source>
        <dbReference type="SAM" id="MobiDB-lite"/>
    </source>
</evidence>
<reference evidence="2" key="1">
    <citation type="submission" date="2023-04" db="EMBL/GenBank/DDBJ databases">
        <title>Phytophthora lilii NBRC 32176.</title>
        <authorList>
            <person name="Ichikawa N."/>
            <person name="Sato H."/>
            <person name="Tonouchi N."/>
        </authorList>
    </citation>
    <scope>NUCLEOTIDE SEQUENCE</scope>
    <source>
        <strain evidence="2">NBRC 32176</strain>
    </source>
</reference>
<feature type="compositionally biased region" description="Low complexity" evidence="1">
    <location>
        <begin position="36"/>
        <end position="47"/>
    </location>
</feature>
<dbReference type="EMBL" id="BSXW01000202">
    <property type="protein sequence ID" value="GMF14623.1"/>
    <property type="molecule type" value="Genomic_DNA"/>
</dbReference>
<gene>
    <name evidence="2" type="ORF">Plil01_000484700</name>
</gene>
<feature type="region of interest" description="Disordered" evidence="1">
    <location>
        <begin position="165"/>
        <end position="189"/>
    </location>
</feature>
<evidence type="ECO:0000313" key="2">
    <source>
        <dbReference type="EMBL" id="GMF14623.1"/>
    </source>
</evidence>
<evidence type="ECO:0000313" key="3">
    <source>
        <dbReference type="Proteomes" id="UP001165083"/>
    </source>
</evidence>
<feature type="region of interest" description="Disordered" evidence="1">
    <location>
        <begin position="34"/>
        <end position="137"/>
    </location>
</feature>
<comment type="caution">
    <text evidence="2">The sequence shown here is derived from an EMBL/GenBank/DDBJ whole genome shotgun (WGS) entry which is preliminary data.</text>
</comment>
<sequence length="220" mass="23762">MKQYLAQELTTTLACFQMDTVFHTIPSRQSVHFAGQTTTEEQNPQQPGLEQCADAAQSVAPPVEEAVLRPRRSAAPESRGRRESHASRALARRCGARGRPGEDCTSQSAPVEFGKAGSSRWAPSAASHPAQEAHSPVGIVDDRQIACKQVSKDPATRRASIRATYQEGGNCSQPDGQPPRRMGNRSEDACPGQLHDVAEAENVINILCRAHANVSEAQEQ</sequence>
<dbReference type="Proteomes" id="UP001165083">
    <property type="component" value="Unassembled WGS sequence"/>
</dbReference>